<dbReference type="EMBL" id="JAHRIO010024157">
    <property type="protein sequence ID" value="MEQ2166508.1"/>
    <property type="molecule type" value="Genomic_DNA"/>
</dbReference>
<evidence type="ECO:0000313" key="1">
    <source>
        <dbReference type="EMBL" id="MEQ2166508.1"/>
    </source>
</evidence>
<dbReference type="InterPro" id="IPR026187">
    <property type="entry name" value="Aven"/>
</dbReference>
<dbReference type="Proteomes" id="UP001476798">
    <property type="component" value="Unassembled WGS sequence"/>
</dbReference>
<name>A0ABV0N536_9TELE</name>
<organism evidence="1 2">
    <name type="scientific">Goodea atripinnis</name>
    <dbReference type="NCBI Taxonomy" id="208336"/>
    <lineage>
        <taxon>Eukaryota</taxon>
        <taxon>Metazoa</taxon>
        <taxon>Chordata</taxon>
        <taxon>Craniata</taxon>
        <taxon>Vertebrata</taxon>
        <taxon>Euteleostomi</taxon>
        <taxon>Actinopterygii</taxon>
        <taxon>Neopterygii</taxon>
        <taxon>Teleostei</taxon>
        <taxon>Neoteleostei</taxon>
        <taxon>Acanthomorphata</taxon>
        <taxon>Ovalentaria</taxon>
        <taxon>Atherinomorphae</taxon>
        <taxon>Cyprinodontiformes</taxon>
        <taxon>Goodeidae</taxon>
        <taxon>Goodea</taxon>
    </lineage>
</organism>
<proteinExistence type="predicted"/>
<dbReference type="PANTHER" id="PTHR16524">
    <property type="entry name" value="CELL DEATH REGULATOR AVEN"/>
    <property type="match status" value="1"/>
</dbReference>
<reference evidence="1 2" key="1">
    <citation type="submission" date="2021-06" db="EMBL/GenBank/DDBJ databases">
        <authorList>
            <person name="Palmer J.M."/>
        </authorList>
    </citation>
    <scope>NUCLEOTIDE SEQUENCE [LARGE SCALE GENOMIC DNA]</scope>
    <source>
        <strain evidence="1 2">GA_2019</strain>
        <tissue evidence="1">Muscle</tissue>
    </source>
</reference>
<keyword evidence="2" id="KW-1185">Reference proteome</keyword>
<dbReference type="PANTHER" id="PTHR16524:SF2">
    <property type="entry name" value="CELL DEATH REGULATOR AVEN"/>
    <property type="match status" value="1"/>
</dbReference>
<evidence type="ECO:0000313" key="2">
    <source>
        <dbReference type="Proteomes" id="UP001476798"/>
    </source>
</evidence>
<accession>A0ABV0N536</accession>
<protein>
    <submittedName>
        <fullName evidence="1">Uncharacterized protein</fullName>
    </submittedName>
</protein>
<comment type="caution">
    <text evidence="1">The sequence shown here is derived from an EMBL/GenBank/DDBJ whole genome shotgun (WGS) entry which is preliminary data.</text>
</comment>
<feature type="non-terminal residue" evidence="1">
    <location>
        <position position="1"/>
    </location>
</feature>
<sequence>HQEGGQNFEEEDDRTVVFSRRKLESNWDRYEEAERAQEDEDVPSQRGTDYHVLLESAGKI</sequence>
<gene>
    <name evidence="1" type="ORF">GOODEAATRI_028995</name>
</gene>